<comment type="caution">
    <text evidence="2">The sequence shown here is derived from an EMBL/GenBank/DDBJ whole genome shotgun (WGS) entry which is preliminary data.</text>
</comment>
<gene>
    <name evidence="2" type="ORF">ACFQ34_25890</name>
</gene>
<dbReference type="PANTHER" id="PTHR37309:SF1">
    <property type="entry name" value="SLR0284 PROTEIN"/>
    <property type="match status" value="1"/>
</dbReference>
<dbReference type="PANTHER" id="PTHR37309">
    <property type="entry name" value="SLR0284 PROTEIN"/>
    <property type="match status" value="1"/>
</dbReference>
<evidence type="ECO:0000313" key="3">
    <source>
        <dbReference type="Proteomes" id="UP001597182"/>
    </source>
</evidence>
<dbReference type="InterPro" id="IPR007165">
    <property type="entry name" value="Phage_holin_4_2"/>
</dbReference>
<evidence type="ECO:0000313" key="2">
    <source>
        <dbReference type="EMBL" id="MFD1236733.1"/>
    </source>
</evidence>
<dbReference type="RefSeq" id="WP_013677513.1">
    <property type="nucleotide sequence ID" value="NZ_BAABKS010000002.1"/>
</dbReference>
<dbReference type="EMBL" id="JBHTMB010000241">
    <property type="protein sequence ID" value="MFD1236733.1"/>
    <property type="molecule type" value="Genomic_DNA"/>
</dbReference>
<keyword evidence="1" id="KW-0812">Transmembrane</keyword>
<dbReference type="Proteomes" id="UP001597182">
    <property type="component" value="Unassembled WGS sequence"/>
</dbReference>
<name>A0ABW3VP37_9PSEU</name>
<feature type="transmembrane region" description="Helical" evidence="1">
    <location>
        <begin position="7"/>
        <end position="28"/>
    </location>
</feature>
<feature type="transmembrane region" description="Helical" evidence="1">
    <location>
        <begin position="40"/>
        <end position="61"/>
    </location>
</feature>
<organism evidence="2 3">
    <name type="scientific">Pseudonocardia benzenivorans</name>
    <dbReference type="NCBI Taxonomy" id="228005"/>
    <lineage>
        <taxon>Bacteria</taxon>
        <taxon>Bacillati</taxon>
        <taxon>Actinomycetota</taxon>
        <taxon>Actinomycetes</taxon>
        <taxon>Pseudonocardiales</taxon>
        <taxon>Pseudonocardiaceae</taxon>
        <taxon>Pseudonocardia</taxon>
    </lineage>
</organism>
<proteinExistence type="predicted"/>
<dbReference type="Pfam" id="PF04020">
    <property type="entry name" value="Phage_holin_4_2"/>
    <property type="match status" value="1"/>
</dbReference>
<keyword evidence="1" id="KW-0472">Membrane</keyword>
<sequence length="136" mass="14434">MSNALAITIRVIVVAIALWVATLLVGGIRLGTEVSPNSTTASTIGTLLVVAVIFGLINAVLKPIIKVIGCPLYILTLGLISLVVNGLLLWLAGYIAERVGLPFAVDGFWAAFWGAIIVAVVSFLLHVLIPDRFDQR</sequence>
<keyword evidence="1" id="KW-1133">Transmembrane helix</keyword>
<feature type="transmembrane region" description="Helical" evidence="1">
    <location>
        <begin position="108"/>
        <end position="129"/>
    </location>
</feature>
<evidence type="ECO:0000256" key="1">
    <source>
        <dbReference type="SAM" id="Phobius"/>
    </source>
</evidence>
<reference evidence="3" key="1">
    <citation type="journal article" date="2019" name="Int. J. Syst. Evol. Microbiol.">
        <title>The Global Catalogue of Microorganisms (GCM) 10K type strain sequencing project: providing services to taxonomists for standard genome sequencing and annotation.</title>
        <authorList>
            <consortium name="The Broad Institute Genomics Platform"/>
            <consortium name="The Broad Institute Genome Sequencing Center for Infectious Disease"/>
            <person name="Wu L."/>
            <person name="Ma J."/>
        </authorList>
    </citation>
    <scope>NUCLEOTIDE SEQUENCE [LARGE SCALE GENOMIC DNA]</scope>
    <source>
        <strain evidence="3">CCUG 49018</strain>
    </source>
</reference>
<keyword evidence="3" id="KW-1185">Reference proteome</keyword>
<feature type="transmembrane region" description="Helical" evidence="1">
    <location>
        <begin position="73"/>
        <end position="96"/>
    </location>
</feature>
<protein>
    <submittedName>
        <fullName evidence="2">Phage holin family protein</fullName>
    </submittedName>
</protein>
<accession>A0ABW3VP37</accession>